<dbReference type="OrthoDB" id="381322at2157"/>
<dbReference type="KEGG" id="mmil:sm9_0231"/>
<protein>
    <submittedName>
        <fullName evidence="2">Uncharacterized protein</fullName>
    </submittedName>
</protein>
<gene>
    <name evidence="2" type="ORF">sm9_0231</name>
</gene>
<keyword evidence="1" id="KW-1133">Transmembrane helix</keyword>
<proteinExistence type="predicted"/>
<keyword evidence="3" id="KW-1185">Reference proteome</keyword>
<dbReference type="AlphaFoldDB" id="A0A0U3CUK9"/>
<dbReference type="GeneID" id="43131677"/>
<evidence type="ECO:0000313" key="2">
    <source>
        <dbReference type="EMBL" id="ALT68036.1"/>
    </source>
</evidence>
<accession>A0A0U3CUK9</accession>
<organism evidence="2 3">
    <name type="scientific">Methanobrevibacter millerae</name>
    <dbReference type="NCBI Taxonomy" id="230361"/>
    <lineage>
        <taxon>Archaea</taxon>
        <taxon>Methanobacteriati</taxon>
        <taxon>Methanobacteriota</taxon>
        <taxon>Methanomada group</taxon>
        <taxon>Methanobacteria</taxon>
        <taxon>Methanobacteriales</taxon>
        <taxon>Methanobacteriaceae</taxon>
        <taxon>Methanobrevibacter</taxon>
    </lineage>
</organism>
<dbReference type="RefSeq" id="WP_157064618.1">
    <property type="nucleotide sequence ID" value="NZ_CP011266.1"/>
</dbReference>
<dbReference type="PATRIC" id="fig|230361.4.peg.238"/>
<evidence type="ECO:0000313" key="3">
    <source>
        <dbReference type="Proteomes" id="UP000067738"/>
    </source>
</evidence>
<evidence type="ECO:0000256" key="1">
    <source>
        <dbReference type="SAM" id="Phobius"/>
    </source>
</evidence>
<sequence length="53" mass="6219">MLKRKMLRDVSNYKAQFISIFLMAFIGVFVFTGMYVETSSFETTIDKYVGKYC</sequence>
<reference evidence="2 3" key="1">
    <citation type="submission" date="2015-04" db="EMBL/GenBank/DDBJ databases">
        <title>The complete genome sequence of the rumen methanogen Methanobrevibacter millerae SM9.</title>
        <authorList>
            <person name="Leahy S.C."/>
            <person name="Kelly W.J."/>
            <person name="Pacheco D.M."/>
            <person name="Li D."/>
            <person name="Altermann E."/>
            <person name="Attwood G.T."/>
        </authorList>
    </citation>
    <scope>NUCLEOTIDE SEQUENCE [LARGE SCALE GENOMIC DNA]</scope>
    <source>
        <strain evidence="2 3">SM9</strain>
    </source>
</reference>
<name>A0A0U3CUK9_9EURY</name>
<feature type="transmembrane region" description="Helical" evidence="1">
    <location>
        <begin position="12"/>
        <end position="36"/>
    </location>
</feature>
<dbReference type="Proteomes" id="UP000067738">
    <property type="component" value="Chromosome"/>
</dbReference>
<keyword evidence="1" id="KW-0812">Transmembrane</keyword>
<dbReference type="EMBL" id="CP011266">
    <property type="protein sequence ID" value="ALT68036.1"/>
    <property type="molecule type" value="Genomic_DNA"/>
</dbReference>
<keyword evidence="1" id="KW-0472">Membrane</keyword>